<keyword evidence="1" id="KW-0614">Plasmid</keyword>
<name>A0A890DL88_ECOLX</name>
<proteinExistence type="predicted"/>
<protein>
    <submittedName>
        <fullName evidence="1">Uncharacterized protein</fullName>
    </submittedName>
</protein>
<sequence length="114" mass="13527">MAARGYRFIVFPRHEPQAVAYHVYYTQLDLRLRVDGINRFREAFQAVHAGDKDIVQAAIFQFRQYIQPELCTFIFGQPHTWPLFLTIKVNTQSQEHRFVDNPAVLRTFRTIQSR</sequence>
<accession>A0A890DL88</accession>
<dbReference type="AlphaFoldDB" id="A0A890DL88"/>
<organism evidence="1">
    <name type="scientific">Escherichia coli</name>
    <dbReference type="NCBI Taxonomy" id="562"/>
    <lineage>
        <taxon>Bacteria</taxon>
        <taxon>Pseudomonadati</taxon>
        <taxon>Pseudomonadota</taxon>
        <taxon>Gammaproteobacteria</taxon>
        <taxon>Enterobacterales</taxon>
        <taxon>Enterobacteriaceae</taxon>
        <taxon>Escherichia</taxon>
    </lineage>
</organism>
<geneLocation type="plasmid" evidence="1">
    <name>pESBL3301-IncF</name>
</geneLocation>
<dbReference type="EMBL" id="MW390544">
    <property type="protein sequence ID" value="QRG44960.1"/>
    <property type="molecule type" value="Genomic_DNA"/>
</dbReference>
<evidence type="ECO:0000313" key="1">
    <source>
        <dbReference type="EMBL" id="QRG44960.1"/>
    </source>
</evidence>
<reference evidence="1" key="1">
    <citation type="journal article" date="2021" name="Sci. Rep.">
        <title>Antibiotic resistance plasmid composition and architecture in Escherichia coli isolates from meat.</title>
        <authorList>
            <person name="Darphorn T.S."/>
            <person name="Bel K."/>
            <person name="Koenders-van Sint Anneland B.B."/>
            <person name="Brul S."/>
            <person name="Ter Kuile B.H."/>
        </authorList>
    </citation>
    <scope>NUCLEOTIDE SEQUENCE</scope>
    <source>
        <strain evidence="1">ESBL3301</strain>
    </source>
</reference>